<feature type="domain" description="SOCS box" evidence="8">
    <location>
        <begin position="246"/>
        <end position="295"/>
    </location>
</feature>
<dbReference type="PANTHER" id="PTHR10155:SF32">
    <property type="entry name" value="LP02169P"/>
    <property type="match status" value="1"/>
</dbReference>
<dbReference type="InterPro" id="IPR001496">
    <property type="entry name" value="SOCS_box"/>
</dbReference>
<keyword evidence="4 5" id="KW-0727">SH2 domain</keyword>
<dbReference type="Proteomes" id="UP001329430">
    <property type="component" value="Chromosome 8"/>
</dbReference>
<dbReference type="SMART" id="SM00969">
    <property type="entry name" value="SOCS_box"/>
    <property type="match status" value="1"/>
</dbReference>
<dbReference type="InterPro" id="IPR036036">
    <property type="entry name" value="SOCS_box-like_dom_sf"/>
</dbReference>
<dbReference type="GO" id="GO:0046854">
    <property type="term" value="P:phosphatidylinositol phosphate biosynthetic process"/>
    <property type="evidence" value="ECO:0007669"/>
    <property type="project" value="TreeGrafter"/>
</dbReference>
<keyword evidence="1" id="KW-0341">Growth regulation</keyword>
<sequence length="295" mass="33690">MDPKNSKLRKLSFKNFKNTFSCKRSDGVEHSQGSSSLISSLNHSENEKTNPPTRNCALILVKNIKKKCKGTLSNCTKPKSEVKTSSHCIDFEEETSVSQSHVPVILLEVNIPPPLPPRLLNNSVQVSHKSRGIQEELSALVKHGWYWGSISRTKVEEKLRNQPDGSFLVRDSSSDNYILTLSFRSSGRVLHTRIEHSFGYYTFFSQQEGYTSISDLVESSMVRSAGSILCYVANRENDFYPGYPVRLIKPISRFTEVRDLQHLCRFVIRQYVPVNNITNLPLPNTLKIYLQQDYW</sequence>
<dbReference type="GO" id="GO:0009968">
    <property type="term" value="P:negative regulation of signal transduction"/>
    <property type="evidence" value="ECO:0007669"/>
    <property type="project" value="UniProtKB-KW"/>
</dbReference>
<feature type="compositionally biased region" description="Low complexity" evidence="6">
    <location>
        <begin position="30"/>
        <end position="43"/>
    </location>
</feature>
<organism evidence="9 10">
    <name type="scientific">Pyrocoelia pectoralis</name>
    <dbReference type="NCBI Taxonomy" id="417401"/>
    <lineage>
        <taxon>Eukaryota</taxon>
        <taxon>Metazoa</taxon>
        <taxon>Ecdysozoa</taxon>
        <taxon>Arthropoda</taxon>
        <taxon>Hexapoda</taxon>
        <taxon>Insecta</taxon>
        <taxon>Pterygota</taxon>
        <taxon>Neoptera</taxon>
        <taxon>Endopterygota</taxon>
        <taxon>Coleoptera</taxon>
        <taxon>Polyphaga</taxon>
        <taxon>Elateriformia</taxon>
        <taxon>Elateroidea</taxon>
        <taxon>Lampyridae</taxon>
        <taxon>Lampyrinae</taxon>
        <taxon>Pyrocoelia</taxon>
    </lineage>
</organism>
<evidence type="ECO:0000256" key="6">
    <source>
        <dbReference type="SAM" id="MobiDB-lite"/>
    </source>
</evidence>
<dbReference type="Pfam" id="PF07525">
    <property type="entry name" value="SOCS_box"/>
    <property type="match status" value="1"/>
</dbReference>
<dbReference type="InterPro" id="IPR036860">
    <property type="entry name" value="SH2_dom_sf"/>
</dbReference>
<evidence type="ECO:0000256" key="4">
    <source>
        <dbReference type="ARBA" id="ARBA00022999"/>
    </source>
</evidence>
<evidence type="ECO:0000256" key="1">
    <source>
        <dbReference type="ARBA" id="ARBA00022604"/>
    </source>
</evidence>
<dbReference type="EMBL" id="JAVRBK010000008">
    <property type="protein sequence ID" value="KAK5640083.1"/>
    <property type="molecule type" value="Genomic_DNA"/>
</dbReference>
<dbReference type="Pfam" id="PF00017">
    <property type="entry name" value="SH2"/>
    <property type="match status" value="1"/>
</dbReference>
<comment type="caution">
    <text evidence="9">The sequence shown here is derived from an EMBL/GenBank/DDBJ whole genome shotgun (WGS) entry which is preliminary data.</text>
</comment>
<evidence type="ECO:0008006" key="11">
    <source>
        <dbReference type="Google" id="ProtNLM"/>
    </source>
</evidence>
<dbReference type="SMART" id="SM00253">
    <property type="entry name" value="SOCS"/>
    <property type="match status" value="1"/>
</dbReference>
<accession>A0AAN7V6V7</accession>
<evidence type="ECO:0000259" key="8">
    <source>
        <dbReference type="PROSITE" id="PS50225"/>
    </source>
</evidence>
<dbReference type="Gene3D" id="3.30.505.10">
    <property type="entry name" value="SH2 domain"/>
    <property type="match status" value="1"/>
</dbReference>
<dbReference type="PANTHER" id="PTHR10155">
    <property type="entry name" value="PHOSPHATIDYLINOSITOL 3-KINASE REGULATORY SUBUNIT"/>
    <property type="match status" value="1"/>
</dbReference>
<dbReference type="GO" id="GO:0035556">
    <property type="term" value="P:intracellular signal transduction"/>
    <property type="evidence" value="ECO:0007669"/>
    <property type="project" value="InterPro"/>
</dbReference>
<evidence type="ECO:0000256" key="3">
    <source>
        <dbReference type="ARBA" id="ARBA00022786"/>
    </source>
</evidence>
<dbReference type="CDD" id="cd03717">
    <property type="entry name" value="SOCS_SOCS_like"/>
    <property type="match status" value="1"/>
</dbReference>
<name>A0AAN7V6V7_9COLE</name>
<feature type="region of interest" description="Disordered" evidence="6">
    <location>
        <begin position="25"/>
        <end position="52"/>
    </location>
</feature>
<proteinExistence type="predicted"/>
<dbReference type="SMART" id="SM00252">
    <property type="entry name" value="SH2"/>
    <property type="match status" value="1"/>
</dbReference>
<protein>
    <recommendedName>
        <fullName evidence="11">Suppressor of cytokine signaling 6</fullName>
    </recommendedName>
</protein>
<evidence type="ECO:0000256" key="5">
    <source>
        <dbReference type="PROSITE-ProRule" id="PRU00191"/>
    </source>
</evidence>
<evidence type="ECO:0000313" key="10">
    <source>
        <dbReference type="Proteomes" id="UP001329430"/>
    </source>
</evidence>
<reference evidence="9 10" key="1">
    <citation type="journal article" date="2024" name="Insects">
        <title>An Improved Chromosome-Level Genome Assembly of the Firefly Pyrocoelia pectoralis.</title>
        <authorList>
            <person name="Fu X."/>
            <person name="Meyer-Rochow V.B."/>
            <person name="Ballantyne L."/>
            <person name="Zhu X."/>
        </authorList>
    </citation>
    <scope>NUCLEOTIDE SEQUENCE [LARGE SCALE GENOMIC DNA]</scope>
    <source>
        <strain evidence="9">XCY_ONT2</strain>
    </source>
</reference>
<dbReference type="PROSITE" id="PS50001">
    <property type="entry name" value="SH2"/>
    <property type="match status" value="1"/>
</dbReference>
<dbReference type="GO" id="GO:0046935">
    <property type="term" value="F:1-phosphatidylinositol-3-kinase regulator activity"/>
    <property type="evidence" value="ECO:0007669"/>
    <property type="project" value="TreeGrafter"/>
</dbReference>
<keyword evidence="2" id="KW-0734">Signal transduction inhibitor</keyword>
<evidence type="ECO:0000313" key="9">
    <source>
        <dbReference type="EMBL" id="KAK5640083.1"/>
    </source>
</evidence>
<dbReference type="InterPro" id="IPR000980">
    <property type="entry name" value="SH2"/>
</dbReference>
<gene>
    <name evidence="9" type="ORF">RI129_010894</name>
</gene>
<dbReference type="SUPFAM" id="SSF158235">
    <property type="entry name" value="SOCS box-like"/>
    <property type="match status" value="1"/>
</dbReference>
<keyword evidence="10" id="KW-1185">Reference proteome</keyword>
<evidence type="ECO:0000256" key="2">
    <source>
        <dbReference type="ARBA" id="ARBA00022700"/>
    </source>
</evidence>
<dbReference type="GO" id="GO:0005942">
    <property type="term" value="C:phosphatidylinositol 3-kinase complex"/>
    <property type="evidence" value="ECO:0007669"/>
    <property type="project" value="TreeGrafter"/>
</dbReference>
<keyword evidence="3" id="KW-0833">Ubl conjugation pathway</keyword>
<dbReference type="SUPFAM" id="SSF55550">
    <property type="entry name" value="SH2 domain"/>
    <property type="match status" value="1"/>
</dbReference>
<feature type="domain" description="SH2" evidence="7">
    <location>
        <begin position="145"/>
        <end position="251"/>
    </location>
</feature>
<dbReference type="PROSITE" id="PS50225">
    <property type="entry name" value="SOCS"/>
    <property type="match status" value="1"/>
</dbReference>
<evidence type="ECO:0000259" key="7">
    <source>
        <dbReference type="PROSITE" id="PS50001"/>
    </source>
</evidence>
<dbReference type="AlphaFoldDB" id="A0AAN7V6V7"/>